<dbReference type="SUPFAM" id="SSF53098">
    <property type="entry name" value="Ribonuclease H-like"/>
    <property type="match status" value="1"/>
</dbReference>
<gene>
    <name evidence="2" type="ORF">J057_18460</name>
</gene>
<dbReference type="Proteomes" id="UP000013165">
    <property type="component" value="Unassembled WGS sequence"/>
</dbReference>
<protein>
    <recommendedName>
        <fullName evidence="1">Integrase catalytic domain-containing protein</fullName>
    </recommendedName>
</protein>
<dbReference type="InterPro" id="IPR050900">
    <property type="entry name" value="Transposase_IS3/IS150/IS904"/>
</dbReference>
<dbReference type="GO" id="GO:0003676">
    <property type="term" value="F:nucleic acid binding"/>
    <property type="evidence" value="ECO:0007669"/>
    <property type="project" value="InterPro"/>
</dbReference>
<dbReference type="InterPro" id="IPR001584">
    <property type="entry name" value="Integrase_cat-core"/>
</dbReference>
<dbReference type="AlphaFoldDB" id="N6WPB6"/>
<keyword evidence="3" id="KW-1185">Reference proteome</keyword>
<dbReference type="InterPro" id="IPR012337">
    <property type="entry name" value="RNaseH-like_sf"/>
</dbReference>
<dbReference type="Gene3D" id="3.30.420.10">
    <property type="entry name" value="Ribonuclease H-like superfamily/Ribonuclease H"/>
    <property type="match status" value="1"/>
</dbReference>
<organism evidence="2 3">
    <name type="scientific">Marinobacter nanhaiticus D15-8W</name>
    <dbReference type="NCBI Taxonomy" id="626887"/>
    <lineage>
        <taxon>Bacteria</taxon>
        <taxon>Pseudomonadati</taxon>
        <taxon>Pseudomonadota</taxon>
        <taxon>Gammaproteobacteria</taxon>
        <taxon>Pseudomonadales</taxon>
        <taxon>Marinobacteraceae</taxon>
        <taxon>Marinobacter</taxon>
    </lineage>
</organism>
<feature type="domain" description="Integrase catalytic" evidence="1">
    <location>
        <begin position="78"/>
        <end position="115"/>
    </location>
</feature>
<dbReference type="STRING" id="626887.J057_18460"/>
<name>N6WPB6_9GAMM</name>
<dbReference type="Pfam" id="PF00665">
    <property type="entry name" value="rve"/>
    <property type="match status" value="1"/>
</dbReference>
<dbReference type="eggNOG" id="COG2801">
    <property type="taxonomic scope" value="Bacteria"/>
</dbReference>
<dbReference type="PANTHER" id="PTHR46889:SF4">
    <property type="entry name" value="TRANSPOSASE INSO FOR INSERTION SEQUENCE ELEMENT IS911B-RELATED"/>
    <property type="match status" value="1"/>
</dbReference>
<dbReference type="PATRIC" id="fig|626887.3.peg.3693"/>
<dbReference type="EMBL" id="APLQ01000014">
    <property type="protein sequence ID" value="ENO13406.2"/>
    <property type="molecule type" value="Genomic_DNA"/>
</dbReference>
<evidence type="ECO:0000259" key="1">
    <source>
        <dbReference type="Pfam" id="PF00665"/>
    </source>
</evidence>
<evidence type="ECO:0000313" key="3">
    <source>
        <dbReference type="Proteomes" id="UP000013165"/>
    </source>
</evidence>
<dbReference type="InterPro" id="IPR036397">
    <property type="entry name" value="RNaseH_sf"/>
</dbReference>
<accession>N6WPB6</accession>
<proteinExistence type="predicted"/>
<evidence type="ECO:0000313" key="2">
    <source>
        <dbReference type="EMBL" id="ENO13406.2"/>
    </source>
</evidence>
<dbReference type="PANTHER" id="PTHR46889">
    <property type="entry name" value="TRANSPOSASE INSF FOR INSERTION SEQUENCE IS3B-RELATED"/>
    <property type="match status" value="1"/>
</dbReference>
<dbReference type="GO" id="GO:0015074">
    <property type="term" value="P:DNA integration"/>
    <property type="evidence" value="ECO:0007669"/>
    <property type="project" value="InterPro"/>
</dbReference>
<dbReference type="HOGENOM" id="CLU_2193779_0_0_6"/>
<dbReference type="RefSeq" id="WP_115840248.1">
    <property type="nucleotide sequence ID" value="NZ_AP028878.1"/>
</dbReference>
<comment type="caution">
    <text evidence="2">The sequence shown here is derived from an EMBL/GenBank/DDBJ whole genome shotgun (WGS) entry which is preliminary data.</text>
</comment>
<dbReference type="OrthoDB" id="9810995at2"/>
<reference evidence="2 3" key="1">
    <citation type="journal article" date="2013" name="Genome Announc.">
        <title>Genome Sequence of the Polycyclic Aromatic Hydrocarbon-Degrading Bacterium Strain Marinobacter nanhaiticus D15-8WT.</title>
        <authorList>
            <person name="Cui Z."/>
            <person name="Gao W."/>
            <person name="Li Q."/>
            <person name="Xu G."/>
            <person name="Zheng L."/>
        </authorList>
    </citation>
    <scope>NUCLEOTIDE SEQUENCE [LARGE SCALE GENOMIC DNA]</scope>
    <source>
        <strain evidence="2 3">D15-8W</strain>
    </source>
</reference>
<sequence>MLQQIEQVHHQNRHAYCPLRIRKELLSQGVLGGVNRIAKLKRQAGLVTALAKVWQRSCRGQTFEHIVERRLLRCFSAEAPNQRWVGDITFISTAEGWLYLSAFMDLFSRMIVGWSKMAALVETWLQRHWRWL</sequence>